<evidence type="ECO:0000313" key="2">
    <source>
        <dbReference type="Proteomes" id="UP000615446"/>
    </source>
</evidence>
<proteinExistence type="predicted"/>
<protein>
    <submittedName>
        <fullName evidence="1">Uncharacterized protein</fullName>
    </submittedName>
</protein>
<organism evidence="1 2">
    <name type="scientific">Rhizophagus clarus</name>
    <dbReference type="NCBI Taxonomy" id="94130"/>
    <lineage>
        <taxon>Eukaryota</taxon>
        <taxon>Fungi</taxon>
        <taxon>Fungi incertae sedis</taxon>
        <taxon>Mucoromycota</taxon>
        <taxon>Glomeromycotina</taxon>
        <taxon>Glomeromycetes</taxon>
        <taxon>Glomerales</taxon>
        <taxon>Glomeraceae</taxon>
        <taxon>Rhizophagus</taxon>
    </lineage>
</organism>
<comment type="caution">
    <text evidence="1">The sequence shown here is derived from an EMBL/GenBank/DDBJ whole genome shotgun (WGS) entry which is preliminary data.</text>
</comment>
<name>A0A8H3QTZ8_9GLOM</name>
<dbReference type="AlphaFoldDB" id="A0A8H3QTZ8"/>
<dbReference type="OrthoDB" id="2433592at2759"/>
<reference evidence="1" key="1">
    <citation type="submission" date="2019-10" db="EMBL/GenBank/DDBJ databases">
        <title>Conservation and host-specific expression of non-tandemly repeated heterogenous ribosome RNA gene in arbuscular mycorrhizal fungi.</title>
        <authorList>
            <person name="Maeda T."/>
            <person name="Kobayashi Y."/>
            <person name="Nakagawa T."/>
            <person name="Ezawa T."/>
            <person name="Yamaguchi K."/>
            <person name="Bino T."/>
            <person name="Nishimoto Y."/>
            <person name="Shigenobu S."/>
            <person name="Kawaguchi M."/>
        </authorList>
    </citation>
    <scope>NUCLEOTIDE SEQUENCE</scope>
    <source>
        <strain evidence="1">HR1</strain>
    </source>
</reference>
<dbReference type="EMBL" id="BLAL01000183">
    <property type="protein sequence ID" value="GES89104.1"/>
    <property type="molecule type" value="Genomic_DNA"/>
</dbReference>
<accession>A0A8H3QTZ8</accession>
<evidence type="ECO:0000313" key="1">
    <source>
        <dbReference type="EMBL" id="GES89104.1"/>
    </source>
</evidence>
<gene>
    <name evidence="1" type="ORF">RCL2_001601800</name>
</gene>
<dbReference type="Proteomes" id="UP000615446">
    <property type="component" value="Unassembled WGS sequence"/>
</dbReference>
<sequence length="98" mass="11345">MQINKEMKNRIKITTINMPLYNNLDLNENPDIFDPEVVEEVITSIGKDSQRSIKNILRFIVPSLVKRKILDSQRSIIYLRISGDIRNTCSSPYAYTIS</sequence>